<keyword evidence="1" id="KW-0732">Signal</keyword>
<dbReference type="InterPro" id="IPR025693">
    <property type="entry name" value="Gly-zipper_OmpA-like_dom"/>
</dbReference>
<dbReference type="Proteomes" id="UP000254889">
    <property type="component" value="Chromosome"/>
</dbReference>
<evidence type="ECO:0000313" key="3">
    <source>
        <dbReference type="EMBL" id="AXK79218.1"/>
    </source>
</evidence>
<organism evidence="3 4">
    <name type="scientific">Pseudolabrys taiwanensis</name>
    <dbReference type="NCBI Taxonomy" id="331696"/>
    <lineage>
        <taxon>Bacteria</taxon>
        <taxon>Pseudomonadati</taxon>
        <taxon>Pseudomonadota</taxon>
        <taxon>Alphaproteobacteria</taxon>
        <taxon>Hyphomicrobiales</taxon>
        <taxon>Xanthobacteraceae</taxon>
        <taxon>Pseudolabrys</taxon>
    </lineage>
</organism>
<dbReference type="KEGG" id="ptaw:DW352_01000"/>
<evidence type="ECO:0000313" key="4">
    <source>
        <dbReference type="Proteomes" id="UP000254889"/>
    </source>
</evidence>
<name>A0A345ZQM1_9HYPH</name>
<feature type="chain" id="PRO_5016732753" evidence="1">
    <location>
        <begin position="28"/>
        <end position="175"/>
    </location>
</feature>
<feature type="signal peptide" evidence="1">
    <location>
        <begin position="1"/>
        <end position="27"/>
    </location>
</feature>
<dbReference type="RefSeq" id="WP_115687692.1">
    <property type="nucleotide sequence ID" value="NZ_CP031417.1"/>
</dbReference>
<proteinExistence type="predicted"/>
<dbReference type="EMBL" id="CP031417">
    <property type="protein sequence ID" value="AXK79218.1"/>
    <property type="molecule type" value="Genomic_DNA"/>
</dbReference>
<evidence type="ECO:0000259" key="2">
    <source>
        <dbReference type="Pfam" id="PF13436"/>
    </source>
</evidence>
<keyword evidence="4" id="KW-1185">Reference proteome</keyword>
<dbReference type="Pfam" id="PF13436">
    <property type="entry name" value="Gly-zipper_OmpA"/>
    <property type="match status" value="1"/>
</dbReference>
<dbReference type="AlphaFoldDB" id="A0A345ZQM1"/>
<protein>
    <submittedName>
        <fullName evidence="3">Glycine zipper family protein</fullName>
    </submittedName>
</protein>
<reference evidence="3 4" key="1">
    <citation type="submission" date="2018-07" db="EMBL/GenBank/DDBJ databases">
        <authorList>
            <person name="Quirk P.G."/>
            <person name="Krulwich T.A."/>
        </authorList>
    </citation>
    <scope>NUCLEOTIDE SEQUENCE [LARGE SCALE GENOMIC DNA]</scope>
    <source>
        <strain evidence="3 4">CC-BB4</strain>
    </source>
</reference>
<accession>A0A345ZQM1</accession>
<evidence type="ECO:0000256" key="1">
    <source>
        <dbReference type="SAM" id="SignalP"/>
    </source>
</evidence>
<gene>
    <name evidence="3" type="ORF">DW352_01000</name>
</gene>
<dbReference type="PROSITE" id="PS51257">
    <property type="entry name" value="PROKAR_LIPOPROTEIN"/>
    <property type="match status" value="1"/>
</dbReference>
<sequence length="175" mass="17585">MILKTSHVAVFGLLCLGLAGCASTGPAEPQVSVMPGRGKSYAAFQRDDQYCQSSAQAAVGYRSPGEEANQQAAQSAVIGTALGALGGAAIGSLSGNVGAGAAIGAGTGLAAGAVVGSNRAAATGGSIQQRYDTVYAQCMTAKGNVLPPPPATVVVQEPAPVYVERPYYGRRYYGW</sequence>
<dbReference type="OrthoDB" id="5573966at2"/>
<feature type="domain" description="Glycine-zipper-containing OmpA-like membrane" evidence="2">
    <location>
        <begin position="73"/>
        <end position="115"/>
    </location>
</feature>